<reference evidence="4" key="1">
    <citation type="submission" date="2022-06" db="EMBL/GenBank/DDBJ databases">
        <authorList>
            <consortium name="SYNGENTA / RWTH Aachen University"/>
        </authorList>
    </citation>
    <scope>NUCLEOTIDE SEQUENCE</scope>
</reference>
<evidence type="ECO:0008006" key="6">
    <source>
        <dbReference type="Google" id="ProtNLM"/>
    </source>
</evidence>
<evidence type="ECO:0000313" key="4">
    <source>
        <dbReference type="EMBL" id="CAH7688941.1"/>
    </source>
</evidence>
<feature type="region of interest" description="Disordered" evidence="2">
    <location>
        <begin position="1"/>
        <end position="48"/>
    </location>
</feature>
<feature type="transmembrane region" description="Helical" evidence="3">
    <location>
        <begin position="268"/>
        <end position="294"/>
    </location>
</feature>
<evidence type="ECO:0000256" key="1">
    <source>
        <dbReference type="SAM" id="Coils"/>
    </source>
</evidence>
<sequence>MSEAHANIVTSEAPLAPSNQPNLGLETTDVSQLSPENATRSEEANKQIPVPGSRFIESGIIEGYTHPQVQETAEATEVVDLISLLHNQPAPPLAPSEVISIEPDPLPSVLFVIPFPAPVNATRSKESPPFLLYCPPRSTYSKPAKKENGKKGDEKLVKKITRKWQEEVVMGEEIKRGNIPNPTRFVKVRGACIRVASTISKWLPSSCIETLSRLPKREKLGKITIIHPLFSQSELEEVPEGVDRPYVPTDDELRNDFGVLLRKSRKRVLVRAILSGLLLPITLGIDVFAPVFAFEINVTYFAFQIYGLRKAKAIVEGPKVKKQKKSRRSKRSKKNDSAEEARLLENSENTELAITEPKNSYQAEAFTLKAASPFAFDPVLNLLYRLCSEYDPISFPPLPDEVRDVTSTATDGDPETTSREAASPVNLDKPGGEVSREIIRLFRENLPEEVAKRHLLDEDRLSEDLARYLKKASIEYIDTLNGRSDRSGFVFSIKRWHKNCAKKSAIKKEKKKVIKAEKKLAKEKAKEEKLEFKARAKASARGETINPTPEIIEHVSGEIVAP</sequence>
<gene>
    <name evidence="4" type="ORF">PPACK8108_LOCUS23985</name>
</gene>
<evidence type="ECO:0000256" key="3">
    <source>
        <dbReference type="SAM" id="Phobius"/>
    </source>
</evidence>
<keyword evidence="3" id="KW-0812">Transmembrane</keyword>
<protein>
    <recommendedName>
        <fullName evidence="6">Secreted protein</fullName>
    </recommendedName>
</protein>
<proteinExistence type="predicted"/>
<feature type="compositionally biased region" description="Basic residues" evidence="2">
    <location>
        <begin position="320"/>
        <end position="333"/>
    </location>
</feature>
<keyword evidence="3" id="KW-1133">Transmembrane helix</keyword>
<feature type="coiled-coil region" evidence="1">
    <location>
        <begin position="506"/>
        <end position="535"/>
    </location>
</feature>
<dbReference type="Proteomes" id="UP001153365">
    <property type="component" value="Unassembled WGS sequence"/>
</dbReference>
<feature type="region of interest" description="Disordered" evidence="2">
    <location>
        <begin position="319"/>
        <end position="344"/>
    </location>
</feature>
<evidence type="ECO:0000256" key="2">
    <source>
        <dbReference type="SAM" id="MobiDB-lite"/>
    </source>
</evidence>
<keyword evidence="5" id="KW-1185">Reference proteome</keyword>
<keyword evidence="3" id="KW-0472">Membrane</keyword>
<comment type="caution">
    <text evidence="4">The sequence shown here is derived from an EMBL/GenBank/DDBJ whole genome shotgun (WGS) entry which is preliminary data.</text>
</comment>
<feature type="compositionally biased region" description="Basic and acidic residues" evidence="2">
    <location>
        <begin position="334"/>
        <end position="344"/>
    </location>
</feature>
<feature type="compositionally biased region" description="Polar residues" evidence="2">
    <location>
        <begin position="28"/>
        <end position="38"/>
    </location>
</feature>
<dbReference type="AlphaFoldDB" id="A0AAV0BS80"/>
<accession>A0AAV0BS80</accession>
<dbReference type="EMBL" id="CALTRL010006031">
    <property type="protein sequence ID" value="CAH7688941.1"/>
    <property type="molecule type" value="Genomic_DNA"/>
</dbReference>
<feature type="region of interest" description="Disordered" evidence="2">
    <location>
        <begin position="398"/>
        <end position="431"/>
    </location>
</feature>
<evidence type="ECO:0000313" key="5">
    <source>
        <dbReference type="Proteomes" id="UP001153365"/>
    </source>
</evidence>
<name>A0AAV0BS80_PHAPC</name>
<organism evidence="4 5">
    <name type="scientific">Phakopsora pachyrhizi</name>
    <name type="common">Asian soybean rust disease fungus</name>
    <dbReference type="NCBI Taxonomy" id="170000"/>
    <lineage>
        <taxon>Eukaryota</taxon>
        <taxon>Fungi</taxon>
        <taxon>Dikarya</taxon>
        <taxon>Basidiomycota</taxon>
        <taxon>Pucciniomycotina</taxon>
        <taxon>Pucciniomycetes</taxon>
        <taxon>Pucciniales</taxon>
        <taxon>Phakopsoraceae</taxon>
        <taxon>Phakopsora</taxon>
    </lineage>
</organism>
<keyword evidence="1" id="KW-0175">Coiled coil</keyword>